<dbReference type="InterPro" id="IPR003736">
    <property type="entry name" value="PAAI_dom"/>
</dbReference>
<dbReference type="RefSeq" id="WP_251742750.1">
    <property type="nucleotide sequence ID" value="NZ_JBHUOJ010000022.1"/>
</dbReference>
<dbReference type="PANTHER" id="PTHR42856:SF1">
    <property type="entry name" value="ACYL-COENZYME A THIOESTERASE PAAI"/>
    <property type="match status" value="1"/>
</dbReference>
<keyword evidence="4" id="KW-1185">Reference proteome</keyword>
<dbReference type="EC" id="3.1.2.-" evidence="3"/>
<dbReference type="PANTHER" id="PTHR42856">
    <property type="entry name" value="ACYL-COENZYME A THIOESTERASE PAAI"/>
    <property type="match status" value="1"/>
</dbReference>
<protein>
    <submittedName>
        <fullName evidence="3">PaaI family thioesterase</fullName>
        <ecNumber evidence="3">3.1.2.-</ecNumber>
    </submittedName>
</protein>
<name>A0ABW5X5R3_9FLAO</name>
<dbReference type="InterPro" id="IPR052723">
    <property type="entry name" value="Acyl-CoA_thioesterase_PaaI"/>
</dbReference>
<dbReference type="CDD" id="cd03443">
    <property type="entry name" value="PaaI_thioesterase"/>
    <property type="match status" value="1"/>
</dbReference>
<accession>A0ABW5X5R3</accession>
<comment type="caution">
    <text evidence="3">The sequence shown here is derived from an EMBL/GenBank/DDBJ whole genome shotgun (WGS) entry which is preliminary data.</text>
</comment>
<keyword evidence="1 3" id="KW-0378">Hydrolase</keyword>
<evidence type="ECO:0000313" key="3">
    <source>
        <dbReference type="EMBL" id="MFD2833605.1"/>
    </source>
</evidence>
<dbReference type="GO" id="GO:0016787">
    <property type="term" value="F:hydrolase activity"/>
    <property type="evidence" value="ECO:0007669"/>
    <property type="project" value="UniProtKB-KW"/>
</dbReference>
<dbReference type="InterPro" id="IPR029069">
    <property type="entry name" value="HotDog_dom_sf"/>
</dbReference>
<dbReference type="SUPFAM" id="SSF54637">
    <property type="entry name" value="Thioesterase/thiol ester dehydrase-isomerase"/>
    <property type="match status" value="1"/>
</dbReference>
<feature type="domain" description="Thioesterase" evidence="2">
    <location>
        <begin position="63"/>
        <end position="139"/>
    </location>
</feature>
<sequence length="157" mass="17212">MKKIPILEYIDKMISGNLQEGEKTYFNYPTPISNTLSIEIIGIKPGEAKLAINTNTELHGNQQGTIHGGLLCELADAAIGTAHSTIVMEGESFTSIDFKINFFRPVWNDRLTAYAEPINKGRTITTYKCDIFKSDGKLAASAVSLVMTLNGDRAKGR</sequence>
<dbReference type="Proteomes" id="UP001597438">
    <property type="component" value="Unassembled WGS sequence"/>
</dbReference>
<evidence type="ECO:0000256" key="1">
    <source>
        <dbReference type="ARBA" id="ARBA00022801"/>
    </source>
</evidence>
<reference evidence="4" key="1">
    <citation type="journal article" date="2019" name="Int. J. Syst. Evol. Microbiol.">
        <title>The Global Catalogue of Microorganisms (GCM) 10K type strain sequencing project: providing services to taxonomists for standard genome sequencing and annotation.</title>
        <authorList>
            <consortium name="The Broad Institute Genomics Platform"/>
            <consortium name="The Broad Institute Genome Sequencing Center for Infectious Disease"/>
            <person name="Wu L."/>
            <person name="Ma J."/>
        </authorList>
    </citation>
    <scope>NUCLEOTIDE SEQUENCE [LARGE SCALE GENOMIC DNA]</scope>
    <source>
        <strain evidence="4">KCTC 52925</strain>
    </source>
</reference>
<dbReference type="EMBL" id="JBHUOJ010000022">
    <property type="protein sequence ID" value="MFD2833605.1"/>
    <property type="molecule type" value="Genomic_DNA"/>
</dbReference>
<proteinExistence type="predicted"/>
<dbReference type="Gene3D" id="3.10.129.10">
    <property type="entry name" value="Hotdog Thioesterase"/>
    <property type="match status" value="1"/>
</dbReference>
<organism evidence="3 4">
    <name type="scientific">Christiangramia antarctica</name>
    <dbReference type="NCBI Taxonomy" id="2058158"/>
    <lineage>
        <taxon>Bacteria</taxon>
        <taxon>Pseudomonadati</taxon>
        <taxon>Bacteroidota</taxon>
        <taxon>Flavobacteriia</taxon>
        <taxon>Flavobacteriales</taxon>
        <taxon>Flavobacteriaceae</taxon>
        <taxon>Christiangramia</taxon>
    </lineage>
</organism>
<dbReference type="InterPro" id="IPR006683">
    <property type="entry name" value="Thioestr_dom"/>
</dbReference>
<evidence type="ECO:0000259" key="2">
    <source>
        <dbReference type="Pfam" id="PF03061"/>
    </source>
</evidence>
<dbReference type="NCBIfam" id="TIGR00369">
    <property type="entry name" value="unchar_dom_1"/>
    <property type="match status" value="1"/>
</dbReference>
<evidence type="ECO:0000313" key="4">
    <source>
        <dbReference type="Proteomes" id="UP001597438"/>
    </source>
</evidence>
<gene>
    <name evidence="3" type="ORF">ACFSYS_09925</name>
</gene>
<dbReference type="Pfam" id="PF03061">
    <property type="entry name" value="4HBT"/>
    <property type="match status" value="1"/>
</dbReference>